<dbReference type="PANTHER" id="PTHR36535">
    <property type="entry name" value="YALI0E30327P"/>
    <property type="match status" value="1"/>
</dbReference>
<dbReference type="Proteomes" id="UP000194137">
    <property type="component" value="Chromosome"/>
</dbReference>
<dbReference type="RefSeq" id="WP_086086443.1">
    <property type="nucleotide sequence ID" value="NZ_CP021112.1"/>
</dbReference>
<protein>
    <submittedName>
        <fullName evidence="1">Uncharacterized protein</fullName>
    </submittedName>
</protein>
<dbReference type="AlphaFoldDB" id="A0A1W6ZL42"/>
<dbReference type="OrthoDB" id="7473921at2"/>
<dbReference type="Pfam" id="PF08592">
    <property type="entry name" value="Anthrone_oxy"/>
    <property type="match status" value="1"/>
</dbReference>
<sequence length="156" mass="16918">MLQRLATFTCAAAFAAIAIYISIVEQPSRLLMDDRSQLLQWASSYPPAMKIQGGLAILAGLSAIWIWFRSRNALWLIGALLILANWPYTLLMLNPINHALMTMASSASVETSRALVEQWGWLHAVRSLLGVIAAGLFAVALVRDVKTQPGAAIAAT</sequence>
<dbReference type="EMBL" id="CP021112">
    <property type="protein sequence ID" value="ARP98128.1"/>
    <property type="molecule type" value="Genomic_DNA"/>
</dbReference>
<proteinExistence type="predicted"/>
<organism evidence="1 2">
    <name type="scientific">Pseudorhodoplanes sinuspersici</name>
    <dbReference type="NCBI Taxonomy" id="1235591"/>
    <lineage>
        <taxon>Bacteria</taxon>
        <taxon>Pseudomonadati</taxon>
        <taxon>Pseudomonadota</taxon>
        <taxon>Alphaproteobacteria</taxon>
        <taxon>Hyphomicrobiales</taxon>
        <taxon>Pseudorhodoplanes</taxon>
    </lineage>
</organism>
<reference evidence="1 2" key="1">
    <citation type="submission" date="2017-05" db="EMBL/GenBank/DDBJ databases">
        <title>Full genome sequence of Pseudorhodoplanes sinuspersici.</title>
        <authorList>
            <person name="Dastgheib S.M.M."/>
            <person name="Shavandi M."/>
            <person name="Tirandaz H."/>
        </authorList>
    </citation>
    <scope>NUCLEOTIDE SEQUENCE [LARGE SCALE GENOMIC DNA]</scope>
    <source>
        <strain evidence="1 2">RIPI110</strain>
    </source>
</reference>
<dbReference type="InterPro" id="IPR013901">
    <property type="entry name" value="Anthrone_oxy"/>
</dbReference>
<evidence type="ECO:0000313" key="1">
    <source>
        <dbReference type="EMBL" id="ARP98128.1"/>
    </source>
</evidence>
<keyword evidence="2" id="KW-1185">Reference proteome</keyword>
<gene>
    <name evidence="1" type="ORF">CAK95_02810</name>
</gene>
<dbReference type="STRING" id="1235591.CAK95_02810"/>
<evidence type="ECO:0000313" key="2">
    <source>
        <dbReference type="Proteomes" id="UP000194137"/>
    </source>
</evidence>
<dbReference type="PANTHER" id="PTHR36535:SF1">
    <property type="entry name" value="DUF1772 DOMAIN-CONTAINING PROTEIN"/>
    <property type="match status" value="1"/>
</dbReference>
<accession>A0A1W6ZL42</accession>
<name>A0A1W6ZL42_9HYPH</name>
<dbReference type="KEGG" id="psin:CAK95_02810"/>